<proteinExistence type="predicted"/>
<dbReference type="PROSITE" id="PS51093">
    <property type="entry name" value="PTS_EIIA_TYPE_1"/>
    <property type="match status" value="1"/>
</dbReference>
<protein>
    <recommendedName>
        <fullName evidence="8">PTS EIIA type-1 domain-containing protein</fullName>
    </recommendedName>
</protein>
<feature type="transmembrane region" description="Helical" evidence="7">
    <location>
        <begin position="48"/>
        <end position="70"/>
    </location>
</feature>
<reference evidence="9 10" key="1">
    <citation type="journal article" date="2019" name="Int. J. Syst. Evol. Microbiol.">
        <title>The Global Catalogue of Microorganisms (GCM) 10K type strain sequencing project: providing services to taxonomists for standard genome sequencing and annotation.</title>
        <authorList>
            <consortium name="The Broad Institute Genomics Platform"/>
            <consortium name="The Broad Institute Genome Sequencing Center for Infectious Disease"/>
            <person name="Wu L."/>
            <person name="Ma J."/>
        </authorList>
    </citation>
    <scope>NUCLEOTIDE SEQUENCE [LARGE SCALE GENOMIC DNA]</scope>
    <source>
        <strain evidence="9 10">JCM 8736</strain>
    </source>
</reference>
<evidence type="ECO:0000256" key="5">
    <source>
        <dbReference type="ARBA" id="ARBA00022683"/>
    </source>
</evidence>
<evidence type="ECO:0000313" key="9">
    <source>
        <dbReference type="EMBL" id="GAA3007939.1"/>
    </source>
</evidence>
<keyword evidence="7" id="KW-1133">Transmembrane helix</keyword>
<evidence type="ECO:0000313" key="10">
    <source>
        <dbReference type="Proteomes" id="UP001501577"/>
    </source>
</evidence>
<evidence type="ECO:0000256" key="3">
    <source>
        <dbReference type="ARBA" id="ARBA00022597"/>
    </source>
</evidence>
<dbReference type="InterPro" id="IPR001127">
    <property type="entry name" value="PTS_EIIA_1_perm"/>
</dbReference>
<keyword evidence="2" id="KW-0813">Transport</keyword>
<organism evidence="9 10">
    <name type="scientific">Tetragenococcus solitarius</name>
    <dbReference type="NCBI Taxonomy" id="71453"/>
    <lineage>
        <taxon>Bacteria</taxon>
        <taxon>Bacillati</taxon>
        <taxon>Bacillota</taxon>
        <taxon>Bacilli</taxon>
        <taxon>Lactobacillales</taxon>
        <taxon>Enterococcaceae</taxon>
        <taxon>Tetragenococcus</taxon>
    </lineage>
</organism>
<feature type="domain" description="PTS EIIA type-1" evidence="8">
    <location>
        <begin position="139"/>
        <end position="243"/>
    </location>
</feature>
<dbReference type="RefSeq" id="WP_068710638.1">
    <property type="nucleotide sequence ID" value="NZ_BAAAXQ010000001.1"/>
</dbReference>
<evidence type="ECO:0000256" key="2">
    <source>
        <dbReference type="ARBA" id="ARBA00022448"/>
    </source>
</evidence>
<dbReference type="Pfam" id="PF00358">
    <property type="entry name" value="PTS_EIIA_1"/>
    <property type="match status" value="1"/>
</dbReference>
<comment type="caution">
    <text evidence="9">The sequence shown here is derived from an EMBL/GenBank/DDBJ whole genome shotgun (WGS) entry which is preliminary data.</text>
</comment>
<dbReference type="PANTHER" id="PTHR45008:SF1">
    <property type="entry name" value="PTS SYSTEM GLUCOSE-SPECIFIC EIIA COMPONENT"/>
    <property type="match status" value="1"/>
</dbReference>
<evidence type="ECO:0000256" key="1">
    <source>
        <dbReference type="ARBA" id="ARBA00004496"/>
    </source>
</evidence>
<keyword evidence="10" id="KW-1185">Reference proteome</keyword>
<dbReference type="Gene3D" id="2.70.70.10">
    <property type="entry name" value="Glucose Permease (Domain IIA)"/>
    <property type="match status" value="1"/>
</dbReference>
<dbReference type="NCBIfam" id="TIGR00830">
    <property type="entry name" value="PTBA"/>
    <property type="match status" value="1"/>
</dbReference>
<evidence type="ECO:0000259" key="8">
    <source>
        <dbReference type="PROSITE" id="PS51093"/>
    </source>
</evidence>
<gene>
    <name evidence="9" type="ORF">GCM10019998_00020</name>
</gene>
<keyword evidence="5" id="KW-0598">Phosphotransferase system</keyword>
<feature type="transmembrane region" description="Helical" evidence="7">
    <location>
        <begin position="12"/>
        <end position="33"/>
    </location>
</feature>
<evidence type="ECO:0000256" key="6">
    <source>
        <dbReference type="ARBA" id="ARBA00022777"/>
    </source>
</evidence>
<keyword evidence="3" id="KW-0762">Sugar transport</keyword>
<evidence type="ECO:0000256" key="4">
    <source>
        <dbReference type="ARBA" id="ARBA00022679"/>
    </source>
</evidence>
<dbReference type="EMBL" id="BAAAXQ010000001">
    <property type="protein sequence ID" value="GAA3007939.1"/>
    <property type="molecule type" value="Genomic_DNA"/>
</dbReference>
<sequence>MEDKNFLQNIKTAISSVTLLKYSVLFVLFSFFVHEQLFWKNSEINNKILLSLVLLETILFVLLSIDFYFVNRKFNEAFHLRRYTHRQTSIVKLFKGNKALTKILFNNVDKKDISNNKHSAIPLYPLAKGGLKNIEEVDDEIYSNKTLGDGFAIVPSEGKVRSPIDGKIVSLFPTKHAVGIKDKNGIEYLIHMGIDTIDLNGHGFQTFVELNQKVETGDLLTEMDLDYIASRHKTTDIIFVALSKEQIDSLDIVHDKKVGLNETIGEIILK</sequence>
<comment type="subcellular location">
    <subcellularLocation>
        <location evidence="1">Cytoplasm</location>
    </subcellularLocation>
</comment>
<keyword evidence="4" id="KW-0808">Transferase</keyword>
<dbReference type="InterPro" id="IPR050890">
    <property type="entry name" value="PTS_EIIA_component"/>
</dbReference>
<accession>A0ABN3XY31</accession>
<keyword evidence="6" id="KW-0418">Kinase</keyword>
<dbReference type="InterPro" id="IPR011055">
    <property type="entry name" value="Dup_hybrid_motif"/>
</dbReference>
<keyword evidence="7" id="KW-0812">Transmembrane</keyword>
<name>A0ABN3XY31_9ENTE</name>
<dbReference type="Proteomes" id="UP001501577">
    <property type="component" value="Unassembled WGS sequence"/>
</dbReference>
<keyword evidence="7" id="KW-0472">Membrane</keyword>
<dbReference type="SUPFAM" id="SSF51261">
    <property type="entry name" value="Duplicated hybrid motif"/>
    <property type="match status" value="1"/>
</dbReference>
<evidence type="ECO:0000256" key="7">
    <source>
        <dbReference type="SAM" id="Phobius"/>
    </source>
</evidence>
<dbReference type="PANTHER" id="PTHR45008">
    <property type="entry name" value="PTS SYSTEM GLUCOSE-SPECIFIC EIIA COMPONENT"/>
    <property type="match status" value="1"/>
</dbReference>